<accession>W7Z7P9</accession>
<dbReference type="PROSITE" id="PS51257">
    <property type="entry name" value="PROKAR_LIPOPROTEIN"/>
    <property type="match status" value="1"/>
</dbReference>
<feature type="signal peptide" evidence="2">
    <location>
        <begin position="1"/>
        <end position="21"/>
    </location>
</feature>
<dbReference type="AlphaFoldDB" id="W7Z7P9"/>
<dbReference type="Proteomes" id="UP000019364">
    <property type="component" value="Unassembled WGS sequence"/>
</dbReference>
<dbReference type="EMBL" id="BAVZ01000024">
    <property type="protein sequence ID" value="GAF10434.1"/>
    <property type="molecule type" value="Genomic_DNA"/>
</dbReference>
<name>W7Z7P9_9BACL</name>
<evidence type="ECO:0000256" key="1">
    <source>
        <dbReference type="SAM" id="Coils"/>
    </source>
</evidence>
<evidence type="ECO:0000313" key="3">
    <source>
        <dbReference type="EMBL" id="GAF10434.1"/>
    </source>
</evidence>
<reference evidence="3 4" key="1">
    <citation type="journal article" date="2014" name="Genome Announc.">
        <title>Draft Genome Sequence of Paenibacillus pini JCM 16418T, Isolated from the Rhizosphere of Pine Tree.</title>
        <authorList>
            <person name="Yuki M."/>
            <person name="Oshima K."/>
            <person name="Suda W."/>
            <person name="Oshida Y."/>
            <person name="Kitamura K."/>
            <person name="Iida Y."/>
            <person name="Hattori M."/>
            <person name="Ohkuma M."/>
        </authorList>
    </citation>
    <scope>NUCLEOTIDE SEQUENCE [LARGE SCALE GENOMIC DNA]</scope>
    <source>
        <strain evidence="3 4">JCM 16418</strain>
    </source>
</reference>
<evidence type="ECO:0000313" key="4">
    <source>
        <dbReference type="Proteomes" id="UP000019364"/>
    </source>
</evidence>
<protein>
    <recommendedName>
        <fullName evidence="5">Lipoprotein</fullName>
    </recommendedName>
</protein>
<dbReference type="eggNOG" id="ENOG5032SP4">
    <property type="taxonomic scope" value="Bacteria"/>
</dbReference>
<sequence>MNKKFAVLILTLMMVMSVVLAGCGSKQEPKEAMKSAATNAMKMTSYEMKSKVVINDLKVTTKDTANDPSMDQVINMVKNADITVDGVYQQEPMQSELTMGINLKGDMSMSFNIPMVMTKEKLYVKVPSIPMLPLPESVVGKYLVLDLKELAEQQGTNVNSLDTAKTQKLSNEVMNTLFNEYDGTKYFKDIDTKDAHLPEGVDAKQVVQFFVTNDNVKEAADIFINKALPKILDIISKDEYKDVVGLSKEEIDNAKNELNSTSKNDLNKGLNDLKNYVKINQFNVNTAINKKGFPTYQDMIMNAEFNDPDTKDNVLLSMQGSNIYSKINEKQTFKIGIPKDTEVVTMEEFQKQMNGVN</sequence>
<gene>
    <name evidence="3" type="ORF">JCM16418_4638</name>
</gene>
<feature type="chain" id="PRO_5004904895" description="Lipoprotein" evidence="2">
    <location>
        <begin position="22"/>
        <end position="357"/>
    </location>
</feature>
<keyword evidence="1" id="KW-0175">Coiled coil</keyword>
<dbReference type="OrthoDB" id="2657915at2"/>
<evidence type="ECO:0008006" key="5">
    <source>
        <dbReference type="Google" id="ProtNLM"/>
    </source>
</evidence>
<dbReference type="STRING" id="1236976.JCM16418_4638"/>
<evidence type="ECO:0000256" key="2">
    <source>
        <dbReference type="SAM" id="SignalP"/>
    </source>
</evidence>
<organism evidence="3 4">
    <name type="scientific">Paenibacillus pini JCM 16418</name>
    <dbReference type="NCBI Taxonomy" id="1236976"/>
    <lineage>
        <taxon>Bacteria</taxon>
        <taxon>Bacillati</taxon>
        <taxon>Bacillota</taxon>
        <taxon>Bacilli</taxon>
        <taxon>Bacillales</taxon>
        <taxon>Paenibacillaceae</taxon>
        <taxon>Paenibacillus</taxon>
    </lineage>
</organism>
<comment type="caution">
    <text evidence="3">The sequence shown here is derived from an EMBL/GenBank/DDBJ whole genome shotgun (WGS) entry which is preliminary data.</text>
</comment>
<proteinExistence type="predicted"/>
<keyword evidence="4" id="KW-1185">Reference proteome</keyword>
<dbReference type="RefSeq" id="WP_036652854.1">
    <property type="nucleotide sequence ID" value="NZ_BAVZ01000024.1"/>
</dbReference>
<feature type="coiled-coil region" evidence="1">
    <location>
        <begin position="237"/>
        <end position="264"/>
    </location>
</feature>
<keyword evidence="2" id="KW-0732">Signal</keyword>